<name>A0A6C0J9S5_9ZZZZ</name>
<organism evidence="2">
    <name type="scientific">viral metagenome</name>
    <dbReference type="NCBI Taxonomy" id="1070528"/>
    <lineage>
        <taxon>unclassified sequences</taxon>
        <taxon>metagenomes</taxon>
        <taxon>organismal metagenomes</taxon>
    </lineage>
</organism>
<sequence length="368" mass="43436">MTSITLEIKKKPQNIKIGKLNISSENEYRSPKSYLKECIFETPPTQKNKKRVSAKEFKILDYTNYYKIEEKNYNVSQLKSMCSFYKQKKNGNKKELIFRLYNYLKFSTFALKIQRVFRSHLLTYLGKLKGPGTRENCVNETDFYTLENLKDLDKSQFYSFKDKDNFIYGFDICSLYNMIVIEKLTKNPYNRNELPVQKICNDIKDIIKLSKLYSIKINIKLDNDLSNFSQKKQLEMRAINIFQQIDGYGFITDSKWYLNLNRNCLKRFIGELLDIWQYRAQISNTTKREINPQHGDPFFTINTNVLLHKCDEVMRKRVLDIIEIFITKGIDTNARSLGTYYVLGALTTVSHEAATSLPWLYESFVQNQ</sequence>
<accession>A0A6C0J9S5</accession>
<dbReference type="InterPro" id="IPR003034">
    <property type="entry name" value="SAP_dom"/>
</dbReference>
<evidence type="ECO:0000259" key="1">
    <source>
        <dbReference type="PROSITE" id="PS50800"/>
    </source>
</evidence>
<dbReference type="AlphaFoldDB" id="A0A6C0J9S5"/>
<dbReference type="InterPro" id="IPR036361">
    <property type="entry name" value="SAP_dom_sf"/>
</dbReference>
<proteinExistence type="predicted"/>
<dbReference type="SUPFAM" id="SSF68906">
    <property type="entry name" value="SAP domain"/>
    <property type="match status" value="1"/>
</dbReference>
<protein>
    <recommendedName>
        <fullName evidence="1">SAP domain-containing protein</fullName>
    </recommendedName>
</protein>
<dbReference type="EMBL" id="MN740356">
    <property type="protein sequence ID" value="QHU02382.1"/>
    <property type="molecule type" value="Genomic_DNA"/>
</dbReference>
<dbReference type="PROSITE" id="PS50800">
    <property type="entry name" value="SAP"/>
    <property type="match status" value="1"/>
</dbReference>
<reference evidence="2" key="1">
    <citation type="journal article" date="2020" name="Nature">
        <title>Giant virus diversity and host interactions through global metagenomics.</title>
        <authorList>
            <person name="Schulz F."/>
            <person name="Roux S."/>
            <person name="Paez-Espino D."/>
            <person name="Jungbluth S."/>
            <person name="Walsh D.A."/>
            <person name="Denef V.J."/>
            <person name="McMahon K.D."/>
            <person name="Konstantinidis K.T."/>
            <person name="Eloe-Fadrosh E.A."/>
            <person name="Kyrpides N.C."/>
            <person name="Woyke T."/>
        </authorList>
    </citation>
    <scope>NUCLEOTIDE SEQUENCE</scope>
    <source>
        <strain evidence="2">GVMAG-M-3300025880-75</strain>
    </source>
</reference>
<evidence type="ECO:0000313" key="2">
    <source>
        <dbReference type="EMBL" id="QHU02382.1"/>
    </source>
</evidence>
<feature type="domain" description="SAP" evidence="1">
    <location>
        <begin position="70"/>
        <end position="104"/>
    </location>
</feature>